<accession>T0QU08</accession>
<dbReference type="CDD" id="cd14686">
    <property type="entry name" value="bZIP"/>
    <property type="match status" value="1"/>
</dbReference>
<dbReference type="OrthoDB" id="73027at2759"/>
<dbReference type="VEuPathDB" id="FungiDB:SDRG_05063"/>
<gene>
    <name evidence="2" type="ORF">SDRG_05063</name>
</gene>
<protein>
    <submittedName>
        <fullName evidence="2">Uncharacterized protein</fullName>
    </submittedName>
</protein>
<reference evidence="2 3" key="1">
    <citation type="submission" date="2012-04" db="EMBL/GenBank/DDBJ databases">
        <title>The Genome Sequence of Saprolegnia declina VS20.</title>
        <authorList>
            <consortium name="The Broad Institute Genome Sequencing Platform"/>
            <person name="Russ C."/>
            <person name="Nusbaum C."/>
            <person name="Tyler B."/>
            <person name="van West P."/>
            <person name="Dieguez-Uribeondo J."/>
            <person name="de Bruijn I."/>
            <person name="Tripathy S."/>
            <person name="Jiang R."/>
            <person name="Young S.K."/>
            <person name="Zeng Q."/>
            <person name="Gargeya S."/>
            <person name="Fitzgerald M."/>
            <person name="Haas B."/>
            <person name="Abouelleil A."/>
            <person name="Alvarado L."/>
            <person name="Arachchi H.M."/>
            <person name="Berlin A."/>
            <person name="Chapman S.B."/>
            <person name="Goldberg J."/>
            <person name="Griggs A."/>
            <person name="Gujja S."/>
            <person name="Hansen M."/>
            <person name="Howarth C."/>
            <person name="Imamovic A."/>
            <person name="Larimer J."/>
            <person name="McCowen C."/>
            <person name="Montmayeur A."/>
            <person name="Murphy C."/>
            <person name="Neiman D."/>
            <person name="Pearson M."/>
            <person name="Priest M."/>
            <person name="Roberts A."/>
            <person name="Saif S."/>
            <person name="Shea T."/>
            <person name="Sisk P."/>
            <person name="Sykes S."/>
            <person name="Wortman J."/>
            <person name="Nusbaum C."/>
            <person name="Birren B."/>
        </authorList>
    </citation>
    <scope>NUCLEOTIDE SEQUENCE [LARGE SCALE GENOMIC DNA]</scope>
    <source>
        <strain evidence="2 3">VS20</strain>
    </source>
</reference>
<dbReference type="EMBL" id="JH767144">
    <property type="protein sequence ID" value="EQC37460.1"/>
    <property type="molecule type" value="Genomic_DNA"/>
</dbReference>
<dbReference type="Proteomes" id="UP000030762">
    <property type="component" value="Unassembled WGS sequence"/>
</dbReference>
<dbReference type="RefSeq" id="XP_008608980.1">
    <property type="nucleotide sequence ID" value="XM_008610758.1"/>
</dbReference>
<organism evidence="2 3">
    <name type="scientific">Saprolegnia diclina (strain VS20)</name>
    <dbReference type="NCBI Taxonomy" id="1156394"/>
    <lineage>
        <taxon>Eukaryota</taxon>
        <taxon>Sar</taxon>
        <taxon>Stramenopiles</taxon>
        <taxon>Oomycota</taxon>
        <taxon>Saprolegniomycetes</taxon>
        <taxon>Saprolegniales</taxon>
        <taxon>Saprolegniaceae</taxon>
        <taxon>Saprolegnia</taxon>
    </lineage>
</organism>
<sequence length="360" mass="40921">MRKNAAVYERRRVRDREAKRKAREQHKRDITALIASIAELRETASALQSTQLSWQDVALALRTSTQASVLENKALRAELATTSLLLRQLQAWVHTMSSIPTVPPRLAEASWRDAYLPMDPHIRHVGYHWIAQQLDRAVDDRLHPALFPHTLEDSIRVEWSPLGRKLVMQKIVTASMHEAAKALWLVNRASPECHLHPSSLVSSDVESLHHALGVNSEMSYVRELCDGRSVNVFHRRVTINNERVLVAYRSIRHDDVFAVSSTIDTFQEWNEVRPISKTQCVIRTVSVLEPNEPYPSVAALLRTEYPNLYTEALRAVPPRVPVETHLHRVLQVTGHALVKSYFALVDEALVSVQVHTQSLV</sequence>
<evidence type="ECO:0000256" key="1">
    <source>
        <dbReference type="SAM" id="MobiDB-lite"/>
    </source>
</evidence>
<keyword evidence="3" id="KW-1185">Reference proteome</keyword>
<feature type="compositionally biased region" description="Basic and acidic residues" evidence="1">
    <location>
        <begin position="8"/>
        <end position="18"/>
    </location>
</feature>
<proteinExistence type="predicted"/>
<dbReference type="AlphaFoldDB" id="T0QU08"/>
<feature type="region of interest" description="Disordered" evidence="1">
    <location>
        <begin position="1"/>
        <end position="24"/>
    </location>
</feature>
<dbReference type="InParanoid" id="T0QU08"/>
<name>T0QU08_SAPDV</name>
<dbReference type="GeneID" id="19945790"/>
<evidence type="ECO:0000313" key="2">
    <source>
        <dbReference type="EMBL" id="EQC37460.1"/>
    </source>
</evidence>
<dbReference type="OMA" id="YPNLYTE"/>
<evidence type="ECO:0000313" key="3">
    <source>
        <dbReference type="Proteomes" id="UP000030762"/>
    </source>
</evidence>